<sequence>MDDKLLMQIGLIDQITKPLQGITKDIDTAMKTAKSGMQDMVTGGAGVVATGIAIKTALMPAIEINRKIGEVKSLQVADQTLSHLKDTAIGFSMEYGKSAAEFIGASYDIQSAIAGLKNNELSDFTRNSGILAAATKADTATITSYMGTMYGIFEKDAAALGNSNWVERVTGMTAKSVQMFKTDGNKMSQAFSSLGASATTMGVSMAEQMAILGMLQATMGGGESATKFNAFFNGIDQAQKKLGLSFFDSYGKMLPMADVLESIQDRIGHFSNDKQFAILKDAFGSSEAVKLIQLLQDKTEALGASVEVLDKNSSVDTAIEMAKAMTDQWNRLDAAFFALRATVFGAVLPVFESMAKGMADNIGWLVEWLNQYPVLTQWLGYAAIFALSLGGVVASLSLAIGIAKLMSGGWVVTIKILTLVMKVNRLITLAWSAAVMIANGEFALMRVILKGTIVRIWAMTAATRIGKFAILTWSYATKAAQLATIAWTASVTFLGSMLGALRAGIVSMTASAWLFNAALWANPITWVIAGIVALVAVVGAMIYWWDDLKASFGDTAVFKLLADTIDWVINKLNMIPGINIEWRANDMPKAPEMEASKMADSLHRNEFQAMPTFANMQTQLSTEASNVVWLDPQYKNAAPELRNPELTASVNPHIQPMPAFAPMSVPVTPQMGSLDNTIDTQLIDYKRPERAPQLNKNMVNNMTSSHTKETSNIRQFGDVYITTSASSFDEIEERRELDVG</sequence>
<feature type="transmembrane region" description="Helical" evidence="2">
    <location>
        <begin position="513"/>
        <end position="545"/>
    </location>
</feature>
<keyword evidence="2" id="KW-0812">Transmembrane</keyword>
<evidence type="ECO:0000256" key="2">
    <source>
        <dbReference type="SAM" id="Phobius"/>
    </source>
</evidence>
<evidence type="ECO:0000259" key="3">
    <source>
        <dbReference type="Pfam" id="PF10145"/>
    </source>
</evidence>
<keyword evidence="1" id="KW-1188">Viral release from host cell</keyword>
<proteinExistence type="predicted"/>
<evidence type="ECO:0000256" key="1">
    <source>
        <dbReference type="ARBA" id="ARBA00022612"/>
    </source>
</evidence>
<dbReference type="NCBIfam" id="TIGR01760">
    <property type="entry name" value="tape_meas_TP901"/>
    <property type="match status" value="1"/>
</dbReference>
<dbReference type="InterPro" id="IPR010090">
    <property type="entry name" value="Phage_tape_meas"/>
</dbReference>
<protein>
    <submittedName>
        <fullName evidence="4">Phage tail tape measure protein</fullName>
    </submittedName>
</protein>
<name>A0AAU6VL79_UNCXX</name>
<dbReference type="PANTHER" id="PTHR37813:SF1">
    <property type="entry name" value="FELS-2 PROPHAGE PROTEIN"/>
    <property type="match status" value="1"/>
</dbReference>
<dbReference type="EMBL" id="CP095351">
    <property type="protein sequence ID" value="XAG86248.1"/>
    <property type="molecule type" value="Genomic_DNA"/>
</dbReference>
<feature type="transmembrane region" description="Helical" evidence="2">
    <location>
        <begin position="378"/>
        <end position="398"/>
    </location>
</feature>
<evidence type="ECO:0000313" key="4">
    <source>
        <dbReference type="EMBL" id="XAG86248.1"/>
    </source>
</evidence>
<accession>A0AAU6VL79</accession>
<keyword evidence="2" id="KW-0472">Membrane</keyword>
<feature type="transmembrane region" description="Helical" evidence="2">
    <location>
        <begin position="456"/>
        <end position="476"/>
    </location>
</feature>
<feature type="transmembrane region" description="Helical" evidence="2">
    <location>
        <begin position="482"/>
        <end position="501"/>
    </location>
</feature>
<gene>
    <name evidence="4" type="ORF">MRM63_13740</name>
</gene>
<dbReference type="AlphaFoldDB" id="A0AAU6VL79"/>
<organism evidence="4">
    <name type="scientific">bacterium 19MO03SA05</name>
    <dbReference type="NCBI Taxonomy" id="2920620"/>
    <lineage>
        <taxon>Bacteria</taxon>
    </lineage>
</organism>
<feature type="domain" description="Phage tail tape measure protein" evidence="3">
    <location>
        <begin position="86"/>
        <end position="284"/>
    </location>
</feature>
<reference evidence="4" key="1">
    <citation type="submission" date="2022-03" db="EMBL/GenBank/DDBJ databases">
        <title>Sea Food Isolates.</title>
        <authorList>
            <person name="Li c."/>
        </authorList>
    </citation>
    <scope>NUCLEOTIDE SEQUENCE</scope>
    <source>
        <strain evidence="4">19MO03SA05</strain>
    </source>
</reference>
<keyword evidence="2" id="KW-1133">Transmembrane helix</keyword>
<dbReference type="Pfam" id="PF10145">
    <property type="entry name" value="PhageMin_Tail"/>
    <property type="match status" value="1"/>
</dbReference>
<dbReference type="PANTHER" id="PTHR37813">
    <property type="entry name" value="FELS-2 PROPHAGE PROTEIN"/>
    <property type="match status" value="1"/>
</dbReference>